<comment type="caution">
    <text evidence="2">The sequence shown here is derived from an EMBL/GenBank/DDBJ whole genome shotgun (WGS) entry which is preliminary data.</text>
</comment>
<evidence type="ECO:0000313" key="2">
    <source>
        <dbReference type="EMBL" id="KII71954.1"/>
    </source>
</evidence>
<evidence type="ECO:0000259" key="1">
    <source>
        <dbReference type="PROSITE" id="PS50043"/>
    </source>
</evidence>
<feature type="domain" description="HTH luxR-type" evidence="1">
    <location>
        <begin position="137"/>
        <end position="202"/>
    </location>
</feature>
<dbReference type="GO" id="GO:0003677">
    <property type="term" value="F:DNA binding"/>
    <property type="evidence" value="ECO:0007669"/>
    <property type="project" value="InterPro"/>
</dbReference>
<dbReference type="InterPro" id="IPR016032">
    <property type="entry name" value="Sig_transdc_resp-reg_C-effctor"/>
</dbReference>
<dbReference type="GO" id="GO:0006355">
    <property type="term" value="P:regulation of DNA-templated transcription"/>
    <property type="evidence" value="ECO:0007669"/>
    <property type="project" value="InterPro"/>
</dbReference>
<accession>A0A0C2J242</accession>
<dbReference type="AlphaFoldDB" id="A0A0C2J242"/>
<keyword evidence="3" id="KW-1185">Reference proteome</keyword>
<evidence type="ECO:0000313" key="3">
    <source>
        <dbReference type="Proteomes" id="UP000031668"/>
    </source>
</evidence>
<dbReference type="InterPro" id="IPR036388">
    <property type="entry name" value="WH-like_DNA-bd_sf"/>
</dbReference>
<gene>
    <name evidence="2" type="ORF">RF11_04480</name>
</gene>
<reference evidence="2 3" key="1">
    <citation type="journal article" date="2014" name="Genome Biol. Evol.">
        <title>The genome of the myxosporean Thelohanellus kitauei shows adaptations to nutrient acquisition within its fish host.</title>
        <authorList>
            <person name="Yang Y."/>
            <person name="Xiong J."/>
            <person name="Zhou Z."/>
            <person name="Huo F."/>
            <person name="Miao W."/>
            <person name="Ran C."/>
            <person name="Liu Y."/>
            <person name="Zhang J."/>
            <person name="Feng J."/>
            <person name="Wang M."/>
            <person name="Wang M."/>
            <person name="Wang L."/>
            <person name="Yao B."/>
        </authorList>
    </citation>
    <scope>NUCLEOTIDE SEQUENCE [LARGE SCALE GENOMIC DNA]</scope>
    <source>
        <strain evidence="2">Wuqing</strain>
    </source>
</reference>
<organism evidence="2 3">
    <name type="scientific">Thelohanellus kitauei</name>
    <name type="common">Myxosporean</name>
    <dbReference type="NCBI Taxonomy" id="669202"/>
    <lineage>
        <taxon>Eukaryota</taxon>
        <taxon>Metazoa</taxon>
        <taxon>Cnidaria</taxon>
        <taxon>Myxozoa</taxon>
        <taxon>Myxosporea</taxon>
        <taxon>Bivalvulida</taxon>
        <taxon>Platysporina</taxon>
        <taxon>Myxobolidae</taxon>
        <taxon>Thelohanellus</taxon>
    </lineage>
</organism>
<proteinExistence type="predicted"/>
<dbReference type="EMBL" id="JWZT01001528">
    <property type="protein sequence ID" value="KII71954.1"/>
    <property type="molecule type" value="Genomic_DNA"/>
</dbReference>
<dbReference type="SUPFAM" id="SSF46894">
    <property type="entry name" value="C-terminal effector domain of the bipartite response regulators"/>
    <property type="match status" value="1"/>
</dbReference>
<name>A0A0C2J242_THEKT</name>
<dbReference type="InterPro" id="IPR000792">
    <property type="entry name" value="Tscrpt_reg_LuxR_C"/>
</dbReference>
<sequence length="216" mass="24876">MLKGKMDFKVICTNENYFFRLGISKIIEQALLCDTPVEFLPAYDAQNLYQADFILISVAQWRLYMCQPAYRERKPGSILIVFVDEVADIVTEQLPLCYRSLITISRSDSVRIFSEKIVHFWLENQESVKGFVPSDCSHCYFARITVVQLQVLSFLKKGYSVGQTAKRLNLSAKTIYAHKYNVMKKFSLSGDKQFNAFINDVTLLELYKGVIESAKF</sequence>
<dbReference type="PRINTS" id="PR00038">
    <property type="entry name" value="HTHLUXR"/>
</dbReference>
<dbReference type="SMART" id="SM00421">
    <property type="entry name" value="HTH_LUXR"/>
    <property type="match status" value="1"/>
</dbReference>
<dbReference type="PROSITE" id="PS50043">
    <property type="entry name" value="HTH_LUXR_2"/>
    <property type="match status" value="1"/>
</dbReference>
<dbReference type="Gene3D" id="1.10.10.10">
    <property type="entry name" value="Winged helix-like DNA-binding domain superfamily/Winged helix DNA-binding domain"/>
    <property type="match status" value="1"/>
</dbReference>
<dbReference type="Proteomes" id="UP000031668">
    <property type="component" value="Unassembled WGS sequence"/>
</dbReference>
<protein>
    <recommendedName>
        <fullName evidence="1">HTH luxR-type domain-containing protein</fullName>
    </recommendedName>
</protein>
<dbReference type="CDD" id="cd06170">
    <property type="entry name" value="LuxR_C_like"/>
    <property type="match status" value="1"/>
</dbReference>
<dbReference type="Pfam" id="PF00196">
    <property type="entry name" value="GerE"/>
    <property type="match status" value="1"/>
</dbReference>